<name>A0A1M5NTU5_9GAMM</name>
<proteinExistence type="predicted"/>
<dbReference type="RefSeq" id="WP_139250216.1">
    <property type="nucleotide sequence ID" value="NZ_FQWZ01000004.1"/>
</dbReference>
<sequence>MAISVGGGIGLDDGLQATFGVYIENVVSLSLSIDLSPGAGSSLITPQLALGPAAHGASVSGGGLGNVLPATLDAVGNVVGNLLGGAAGALLHPGSGAGGTLDLAGTTINLPSPFKG</sequence>
<dbReference type="AlphaFoldDB" id="A0A1M5NTU5"/>
<keyword evidence="2" id="KW-1185">Reference proteome</keyword>
<reference evidence="1 2" key="1">
    <citation type="submission" date="2016-11" db="EMBL/GenBank/DDBJ databases">
        <authorList>
            <person name="Jaros S."/>
            <person name="Januszkiewicz K."/>
            <person name="Wedrychowicz H."/>
        </authorList>
    </citation>
    <scope>NUCLEOTIDE SEQUENCE [LARGE SCALE GENOMIC DNA]</scope>
    <source>
        <strain evidence="1 2">CGMCC 1.7049</strain>
    </source>
</reference>
<protein>
    <submittedName>
        <fullName evidence="1">Uncharacterized protein</fullName>
    </submittedName>
</protein>
<dbReference type="STRING" id="490188.SAMN04488068_1862"/>
<accession>A0A1M5NTU5</accession>
<evidence type="ECO:0000313" key="1">
    <source>
        <dbReference type="EMBL" id="SHG92986.1"/>
    </source>
</evidence>
<dbReference type="Proteomes" id="UP000199758">
    <property type="component" value="Unassembled WGS sequence"/>
</dbReference>
<organism evidence="1 2">
    <name type="scientific">Hydrocarboniphaga daqingensis</name>
    <dbReference type="NCBI Taxonomy" id="490188"/>
    <lineage>
        <taxon>Bacteria</taxon>
        <taxon>Pseudomonadati</taxon>
        <taxon>Pseudomonadota</taxon>
        <taxon>Gammaproteobacteria</taxon>
        <taxon>Nevskiales</taxon>
        <taxon>Nevskiaceae</taxon>
        <taxon>Hydrocarboniphaga</taxon>
    </lineage>
</organism>
<gene>
    <name evidence="1" type="ORF">SAMN04488068_1862</name>
</gene>
<dbReference type="EMBL" id="FQWZ01000004">
    <property type="protein sequence ID" value="SHG92986.1"/>
    <property type="molecule type" value="Genomic_DNA"/>
</dbReference>
<evidence type="ECO:0000313" key="2">
    <source>
        <dbReference type="Proteomes" id="UP000199758"/>
    </source>
</evidence>